<feature type="non-terminal residue" evidence="2">
    <location>
        <position position="70"/>
    </location>
</feature>
<protein>
    <submittedName>
        <fullName evidence="2">Uncharacterized protein</fullName>
    </submittedName>
</protein>
<feature type="region of interest" description="Disordered" evidence="1">
    <location>
        <begin position="51"/>
        <end position="70"/>
    </location>
</feature>
<reference evidence="2" key="1">
    <citation type="submission" date="2014-12" db="EMBL/GenBank/DDBJ databases">
        <title>Insight into the proteome of Arion vulgaris.</title>
        <authorList>
            <person name="Aradska J."/>
            <person name="Bulat T."/>
            <person name="Smidak R."/>
            <person name="Sarate P."/>
            <person name="Gangsoo J."/>
            <person name="Sialana F."/>
            <person name="Bilban M."/>
            <person name="Lubec G."/>
        </authorList>
    </citation>
    <scope>NUCLEOTIDE SEQUENCE</scope>
    <source>
        <tissue evidence="2">Skin</tissue>
    </source>
</reference>
<evidence type="ECO:0000256" key="1">
    <source>
        <dbReference type="SAM" id="MobiDB-lite"/>
    </source>
</evidence>
<feature type="compositionally biased region" description="Low complexity" evidence="1">
    <location>
        <begin position="58"/>
        <end position="70"/>
    </location>
</feature>
<sequence length="70" mass="7526">ICHEEDDHDPSLHLNITSSFLQGHFGPSSDSSTTGTSTFCTSDVATNRNHKPLTIPGSIDVNDNNNISNN</sequence>
<gene>
    <name evidence="2" type="primary">ORF17283</name>
</gene>
<dbReference type="EMBL" id="HACG01005711">
    <property type="protein sequence ID" value="CEK52576.1"/>
    <property type="molecule type" value="Transcribed_RNA"/>
</dbReference>
<name>A0A0B6Y9S9_9EUPU</name>
<proteinExistence type="predicted"/>
<accession>A0A0B6Y9S9</accession>
<evidence type="ECO:0000313" key="2">
    <source>
        <dbReference type="EMBL" id="CEK52576.1"/>
    </source>
</evidence>
<organism evidence="2">
    <name type="scientific">Arion vulgaris</name>
    <dbReference type="NCBI Taxonomy" id="1028688"/>
    <lineage>
        <taxon>Eukaryota</taxon>
        <taxon>Metazoa</taxon>
        <taxon>Spiralia</taxon>
        <taxon>Lophotrochozoa</taxon>
        <taxon>Mollusca</taxon>
        <taxon>Gastropoda</taxon>
        <taxon>Heterobranchia</taxon>
        <taxon>Euthyneura</taxon>
        <taxon>Panpulmonata</taxon>
        <taxon>Eupulmonata</taxon>
        <taxon>Stylommatophora</taxon>
        <taxon>Helicina</taxon>
        <taxon>Arionoidea</taxon>
        <taxon>Arionidae</taxon>
        <taxon>Arion</taxon>
    </lineage>
</organism>
<feature type="non-terminal residue" evidence="2">
    <location>
        <position position="1"/>
    </location>
</feature>
<dbReference type="AlphaFoldDB" id="A0A0B6Y9S9"/>